<feature type="region of interest" description="Disordered" evidence="3">
    <location>
        <begin position="609"/>
        <end position="721"/>
    </location>
</feature>
<feature type="region of interest" description="Disordered" evidence="3">
    <location>
        <begin position="861"/>
        <end position="1015"/>
    </location>
</feature>
<feature type="region of interest" description="Disordered" evidence="3">
    <location>
        <begin position="821"/>
        <end position="840"/>
    </location>
</feature>
<feature type="region of interest" description="Disordered" evidence="3">
    <location>
        <begin position="774"/>
        <end position="800"/>
    </location>
</feature>
<dbReference type="OrthoDB" id="541276at2759"/>
<dbReference type="Gene3D" id="3.30.200.20">
    <property type="entry name" value="Phosphorylase Kinase, domain 1"/>
    <property type="match status" value="1"/>
</dbReference>
<dbReference type="STRING" id="686832.A0A0C2YVY9"/>
<name>A0A0C2YVY9_HEBCY</name>
<evidence type="ECO:0000313" key="6">
    <source>
        <dbReference type="Proteomes" id="UP000053424"/>
    </source>
</evidence>
<evidence type="ECO:0000313" key="5">
    <source>
        <dbReference type="EMBL" id="KIM45122.1"/>
    </source>
</evidence>
<feature type="compositionally biased region" description="Pro residues" evidence="3">
    <location>
        <begin position="861"/>
        <end position="870"/>
    </location>
</feature>
<dbReference type="EMBL" id="KN831772">
    <property type="protein sequence ID" value="KIM45122.1"/>
    <property type="molecule type" value="Genomic_DNA"/>
</dbReference>
<dbReference type="InterPro" id="IPR011009">
    <property type="entry name" value="Kinase-like_dom_sf"/>
</dbReference>
<dbReference type="PANTHER" id="PTHR24346">
    <property type="entry name" value="MAP/MICROTUBULE AFFINITY-REGULATING KINASE"/>
    <property type="match status" value="1"/>
</dbReference>
<feature type="region of interest" description="Disordered" evidence="3">
    <location>
        <begin position="1"/>
        <end position="33"/>
    </location>
</feature>
<feature type="compositionally biased region" description="Polar residues" evidence="3">
    <location>
        <begin position="894"/>
        <end position="912"/>
    </location>
</feature>
<dbReference type="PANTHER" id="PTHR24346:SF30">
    <property type="entry name" value="MATERNAL EMBRYONIC LEUCINE ZIPPER KINASE"/>
    <property type="match status" value="1"/>
</dbReference>
<keyword evidence="6" id="KW-1185">Reference proteome</keyword>
<dbReference type="SUPFAM" id="SSF56112">
    <property type="entry name" value="Protein kinase-like (PK-like)"/>
    <property type="match status" value="1"/>
</dbReference>
<dbReference type="SMART" id="SM00220">
    <property type="entry name" value="S_TKc"/>
    <property type="match status" value="1"/>
</dbReference>
<reference evidence="6" key="2">
    <citation type="submission" date="2015-01" db="EMBL/GenBank/DDBJ databases">
        <title>Evolutionary Origins and Diversification of the Mycorrhizal Mutualists.</title>
        <authorList>
            <consortium name="DOE Joint Genome Institute"/>
            <consortium name="Mycorrhizal Genomics Consortium"/>
            <person name="Kohler A."/>
            <person name="Kuo A."/>
            <person name="Nagy L.G."/>
            <person name="Floudas D."/>
            <person name="Copeland A."/>
            <person name="Barry K.W."/>
            <person name="Cichocki N."/>
            <person name="Veneault-Fourrey C."/>
            <person name="LaButti K."/>
            <person name="Lindquist E.A."/>
            <person name="Lipzen A."/>
            <person name="Lundell T."/>
            <person name="Morin E."/>
            <person name="Murat C."/>
            <person name="Riley R."/>
            <person name="Ohm R."/>
            <person name="Sun H."/>
            <person name="Tunlid A."/>
            <person name="Henrissat B."/>
            <person name="Grigoriev I.V."/>
            <person name="Hibbett D.S."/>
            <person name="Martin F."/>
        </authorList>
    </citation>
    <scope>NUCLEOTIDE SEQUENCE [LARGE SCALE GENOMIC DNA]</scope>
    <source>
        <strain evidence="6">h7</strain>
    </source>
</reference>
<dbReference type="GO" id="GO:0005737">
    <property type="term" value="C:cytoplasm"/>
    <property type="evidence" value="ECO:0007669"/>
    <property type="project" value="TreeGrafter"/>
</dbReference>
<dbReference type="PROSITE" id="PS50011">
    <property type="entry name" value="PROTEIN_KINASE_DOM"/>
    <property type="match status" value="1"/>
</dbReference>
<gene>
    <name evidence="5" type="ORF">M413DRAFT_17226</name>
</gene>
<feature type="compositionally biased region" description="Low complexity" evidence="3">
    <location>
        <begin position="936"/>
        <end position="995"/>
    </location>
</feature>
<keyword evidence="1" id="KW-0547">Nucleotide-binding</keyword>
<dbReference type="Proteomes" id="UP000053424">
    <property type="component" value="Unassembled WGS sequence"/>
</dbReference>
<feature type="region of interest" description="Disordered" evidence="3">
    <location>
        <begin position="1029"/>
        <end position="1117"/>
    </location>
</feature>
<dbReference type="InterPro" id="IPR008271">
    <property type="entry name" value="Ser/Thr_kinase_AS"/>
</dbReference>
<feature type="compositionally biased region" description="Polar residues" evidence="3">
    <location>
        <begin position="1090"/>
        <end position="1103"/>
    </location>
</feature>
<dbReference type="Pfam" id="PF00069">
    <property type="entry name" value="Pkinase"/>
    <property type="match status" value="1"/>
</dbReference>
<dbReference type="GO" id="GO:0005524">
    <property type="term" value="F:ATP binding"/>
    <property type="evidence" value="ECO:0007669"/>
    <property type="project" value="UniProtKB-KW"/>
</dbReference>
<feature type="compositionally biased region" description="Acidic residues" evidence="3">
    <location>
        <begin position="674"/>
        <end position="689"/>
    </location>
</feature>
<dbReference type="AlphaFoldDB" id="A0A0C2YVY9"/>
<sequence>MGGIPQDGTGIYRDAPTEMGHAGDQGGGGRRDGRIWIGRSAEGGDGGWDRGVSYRECRERRVFFLCEAKTWLMCVCLAVCRLEMFERMEQVIRDYPSPESLRTKLLERLYSEGRHMGGSAVAFVASRYLPAGIGGRALVDGLKAANEEIVSQVMENRTDSGMHEAYVRFVEKWCNAPIDATLVDSPSPSSHSAKLPRSPYISSRHLHTASPLPLPTAKSFSQSIASQSIEDVLAPGDIVGHGFFLQGEPIRLVSNGATTHDHREPAQELEVIKQLGTGSYAVVYLVQEVLSRPPPSEDGHMSTIGLMELDSNRAPASPHIVYGRKYAIKCLSKANLDEEALALQMSEVTIHQSLHLHPNIVTLHRTLQTPAFLLLLLEYVPGEDLFYFLEQARDHLISTPPNPPLLSNLHPSQLLSRTRLRLISSMFSQMCDAVAACHAQHVFHRDIKPENFIVTDGTFTTPDGRSERKVIVKLTDFGLSTTDLESADMDCGSAPYMSYECRNNVAPTYRPRAADVWSLGIVLINMLYHFNPWTDTAQGACSSFDLYLRDPINFFMQRFMGMTRPVAETLATKVFCILGEDDSSRMTAAEFGAWARNLPTLLGAHGVHRTVSSGSTQGHRISLSIPRSHRPSSRHPSGCTTSARTPLIMTRSLSRAPSLEPAFEREELSTVIDQDNEDDADDADAEIDLEGMASRSTSTNKRRKRGARKGKGTSPQDDTLVNLAVASQSLAREISMASRSSSHRSASTKTSSSRVRKPYEPPSMYPVPTAFLTGSLPSAPPDASPPVTSTRAPVTKKPSKWKLSFGKNSASALANAAAAAGRISPVEEVSPPASLDLSPSRAMATTASNVSSLLMGLNAPAPPVPCPPSSSRPDVDASWSRGRRGTRDLPLPTSAKQMSKSPGYAPSTSPNAPQEPWTYHQDRRSDRAISPNSTRSGRPVGSSASSVVSSNWRSSMSTTSSASTSTSAFTRYSNSSTRSISTTATSVSSASWRTSVKPSSTHSSAPSTGYAHGNIPRNIKIMDGVPWELDQLPRGQHPNPVGDIFGSPPVRKQRTRKPPPKDIKLDTITERPSGPASSQKSPEHLRRDASTSTTDLGGVSPNNGKDDSEGVKKVQKGQINALAKMLSALRR</sequence>
<dbReference type="HOGENOM" id="CLU_010087_0_0_1"/>
<organism evidence="5 6">
    <name type="scientific">Hebeloma cylindrosporum</name>
    <dbReference type="NCBI Taxonomy" id="76867"/>
    <lineage>
        <taxon>Eukaryota</taxon>
        <taxon>Fungi</taxon>
        <taxon>Dikarya</taxon>
        <taxon>Basidiomycota</taxon>
        <taxon>Agaricomycotina</taxon>
        <taxon>Agaricomycetes</taxon>
        <taxon>Agaricomycetidae</taxon>
        <taxon>Agaricales</taxon>
        <taxon>Agaricineae</taxon>
        <taxon>Hymenogastraceae</taxon>
        <taxon>Hebeloma</taxon>
    </lineage>
</organism>
<evidence type="ECO:0000259" key="4">
    <source>
        <dbReference type="PROSITE" id="PS50011"/>
    </source>
</evidence>
<feature type="compositionally biased region" description="Basic residues" evidence="3">
    <location>
        <begin position="700"/>
        <end position="711"/>
    </location>
</feature>
<evidence type="ECO:0000256" key="2">
    <source>
        <dbReference type="ARBA" id="ARBA00022840"/>
    </source>
</evidence>
<dbReference type="InterPro" id="IPR000719">
    <property type="entry name" value="Prot_kinase_dom"/>
</dbReference>
<feature type="compositionally biased region" description="Low complexity" evidence="3">
    <location>
        <begin position="735"/>
        <end position="753"/>
    </location>
</feature>
<accession>A0A0C2YVY9</accession>
<dbReference type="GO" id="GO:0004674">
    <property type="term" value="F:protein serine/threonine kinase activity"/>
    <property type="evidence" value="ECO:0007669"/>
    <property type="project" value="TreeGrafter"/>
</dbReference>
<dbReference type="Gene3D" id="1.10.510.10">
    <property type="entry name" value="Transferase(Phosphotransferase) domain 1"/>
    <property type="match status" value="1"/>
</dbReference>
<dbReference type="PROSITE" id="PS00108">
    <property type="entry name" value="PROTEIN_KINASE_ST"/>
    <property type="match status" value="1"/>
</dbReference>
<reference evidence="5 6" key="1">
    <citation type="submission" date="2014-04" db="EMBL/GenBank/DDBJ databases">
        <authorList>
            <consortium name="DOE Joint Genome Institute"/>
            <person name="Kuo A."/>
            <person name="Gay G."/>
            <person name="Dore J."/>
            <person name="Kohler A."/>
            <person name="Nagy L.G."/>
            <person name="Floudas D."/>
            <person name="Copeland A."/>
            <person name="Barry K.W."/>
            <person name="Cichocki N."/>
            <person name="Veneault-Fourrey C."/>
            <person name="LaButti K."/>
            <person name="Lindquist E.A."/>
            <person name="Lipzen A."/>
            <person name="Lundell T."/>
            <person name="Morin E."/>
            <person name="Murat C."/>
            <person name="Sun H."/>
            <person name="Tunlid A."/>
            <person name="Henrissat B."/>
            <person name="Grigoriev I.V."/>
            <person name="Hibbett D.S."/>
            <person name="Martin F."/>
            <person name="Nordberg H.P."/>
            <person name="Cantor M.N."/>
            <person name="Hua S.X."/>
        </authorList>
    </citation>
    <scope>NUCLEOTIDE SEQUENCE [LARGE SCALE GENOMIC DNA]</scope>
    <source>
        <strain evidence="6">h7</strain>
    </source>
</reference>
<feature type="compositionally biased region" description="Basic and acidic residues" evidence="3">
    <location>
        <begin position="1059"/>
        <end position="1069"/>
    </location>
</feature>
<proteinExistence type="predicted"/>
<keyword evidence="2" id="KW-0067">ATP-binding</keyword>
<feature type="compositionally biased region" description="Polar residues" evidence="3">
    <location>
        <begin position="996"/>
        <end position="1007"/>
    </location>
</feature>
<evidence type="ECO:0000256" key="3">
    <source>
        <dbReference type="SAM" id="MobiDB-lite"/>
    </source>
</evidence>
<dbReference type="GO" id="GO:0035556">
    <property type="term" value="P:intracellular signal transduction"/>
    <property type="evidence" value="ECO:0007669"/>
    <property type="project" value="TreeGrafter"/>
</dbReference>
<feature type="domain" description="Protein kinase" evidence="4">
    <location>
        <begin position="269"/>
        <end position="601"/>
    </location>
</feature>
<feature type="region of interest" description="Disordered" evidence="3">
    <location>
        <begin position="734"/>
        <end position="762"/>
    </location>
</feature>
<protein>
    <recommendedName>
        <fullName evidence="4">Protein kinase domain-containing protein</fullName>
    </recommendedName>
</protein>
<evidence type="ECO:0000256" key="1">
    <source>
        <dbReference type="ARBA" id="ARBA00022741"/>
    </source>
</evidence>